<name>X1IBR8_9ZZZZ</name>
<proteinExistence type="predicted"/>
<dbReference type="EMBL" id="BARU01041978">
    <property type="protein sequence ID" value="GAH79866.1"/>
    <property type="molecule type" value="Genomic_DNA"/>
</dbReference>
<organism evidence="1">
    <name type="scientific">marine sediment metagenome</name>
    <dbReference type="NCBI Taxonomy" id="412755"/>
    <lineage>
        <taxon>unclassified sequences</taxon>
        <taxon>metagenomes</taxon>
        <taxon>ecological metagenomes</taxon>
    </lineage>
</organism>
<comment type="caution">
    <text evidence="1">The sequence shown here is derived from an EMBL/GenBank/DDBJ whole genome shotgun (WGS) entry which is preliminary data.</text>
</comment>
<accession>X1IBR8</accession>
<evidence type="ECO:0000313" key="1">
    <source>
        <dbReference type="EMBL" id="GAH79866.1"/>
    </source>
</evidence>
<gene>
    <name evidence="1" type="ORF">S03H2_64592</name>
</gene>
<reference evidence="1" key="1">
    <citation type="journal article" date="2014" name="Front. Microbiol.">
        <title>High frequency of phylogenetically diverse reductive dehalogenase-homologous genes in deep subseafloor sedimentary metagenomes.</title>
        <authorList>
            <person name="Kawai M."/>
            <person name="Futagami T."/>
            <person name="Toyoda A."/>
            <person name="Takaki Y."/>
            <person name="Nishi S."/>
            <person name="Hori S."/>
            <person name="Arai W."/>
            <person name="Tsubouchi T."/>
            <person name="Morono Y."/>
            <person name="Uchiyama I."/>
            <person name="Ito T."/>
            <person name="Fujiyama A."/>
            <person name="Inagaki F."/>
            <person name="Takami H."/>
        </authorList>
    </citation>
    <scope>NUCLEOTIDE SEQUENCE</scope>
    <source>
        <strain evidence="1">Expedition CK06-06</strain>
    </source>
</reference>
<dbReference type="AlphaFoldDB" id="X1IBR8"/>
<sequence>LKIEQDSRSVIIRGLKDYTFGSKNVIKGVRKNAIEVSRGVYQQEQWPSFRGLLRSPEPETYTVKTTTKHLTREYTKGTVNFDGIVDPFVLDESVLSP</sequence>
<protein>
    <submittedName>
        <fullName evidence="1">Uncharacterized protein</fullName>
    </submittedName>
</protein>
<feature type="non-terminal residue" evidence="1">
    <location>
        <position position="1"/>
    </location>
</feature>